<evidence type="ECO:0000313" key="3">
    <source>
        <dbReference type="Proteomes" id="UP001596398"/>
    </source>
</evidence>
<dbReference type="Proteomes" id="UP001596398">
    <property type="component" value="Unassembled WGS sequence"/>
</dbReference>
<sequence length="47" mass="4966">MAARATVPRTRLPGTAHNAPRRNALVVFAYVLLAILLLGLAYSAFAG</sequence>
<proteinExistence type="predicted"/>
<feature type="transmembrane region" description="Helical" evidence="1">
    <location>
        <begin position="24"/>
        <end position="45"/>
    </location>
</feature>
<gene>
    <name evidence="2" type="ORF">ACFQJ4_04205</name>
</gene>
<dbReference type="RefSeq" id="WP_276235524.1">
    <property type="nucleotide sequence ID" value="NZ_CP119802.1"/>
</dbReference>
<name>A0ABD5ZM79_9EURY</name>
<accession>A0ABD5ZM79</accession>
<keyword evidence="1" id="KW-0812">Transmembrane</keyword>
<keyword evidence="1" id="KW-0472">Membrane</keyword>
<dbReference type="GeneID" id="79266184"/>
<reference evidence="2 3" key="1">
    <citation type="journal article" date="2019" name="Int. J. Syst. Evol. Microbiol.">
        <title>The Global Catalogue of Microorganisms (GCM) 10K type strain sequencing project: providing services to taxonomists for standard genome sequencing and annotation.</title>
        <authorList>
            <consortium name="The Broad Institute Genomics Platform"/>
            <consortium name="The Broad Institute Genome Sequencing Center for Infectious Disease"/>
            <person name="Wu L."/>
            <person name="Ma J."/>
        </authorList>
    </citation>
    <scope>NUCLEOTIDE SEQUENCE [LARGE SCALE GENOMIC DNA]</scope>
    <source>
        <strain evidence="2 3">DT85</strain>
    </source>
</reference>
<organism evidence="2 3">
    <name type="scientific">Halosegnis marinus</name>
    <dbReference type="NCBI Taxonomy" id="3034023"/>
    <lineage>
        <taxon>Archaea</taxon>
        <taxon>Methanobacteriati</taxon>
        <taxon>Methanobacteriota</taxon>
        <taxon>Stenosarchaea group</taxon>
        <taxon>Halobacteria</taxon>
        <taxon>Halobacteriales</taxon>
        <taxon>Natronomonadaceae</taxon>
        <taxon>Halosegnis</taxon>
    </lineage>
</organism>
<evidence type="ECO:0000313" key="2">
    <source>
        <dbReference type="EMBL" id="MFC7234516.1"/>
    </source>
</evidence>
<keyword evidence="3" id="KW-1185">Reference proteome</keyword>
<comment type="caution">
    <text evidence="2">The sequence shown here is derived from an EMBL/GenBank/DDBJ whole genome shotgun (WGS) entry which is preliminary data.</text>
</comment>
<protein>
    <submittedName>
        <fullName evidence="2">Uncharacterized protein</fullName>
    </submittedName>
</protein>
<keyword evidence="1" id="KW-1133">Transmembrane helix</keyword>
<evidence type="ECO:0000256" key="1">
    <source>
        <dbReference type="SAM" id="Phobius"/>
    </source>
</evidence>
<dbReference type="AlphaFoldDB" id="A0ABD5ZM79"/>
<dbReference type="EMBL" id="JBHTAP010000001">
    <property type="protein sequence ID" value="MFC7234516.1"/>
    <property type="molecule type" value="Genomic_DNA"/>
</dbReference>